<gene>
    <name evidence="9" type="ORF">AB0C36_30450</name>
</gene>
<keyword evidence="3" id="KW-0813">Transport</keyword>
<reference evidence="9 10" key="1">
    <citation type="submission" date="2024-06" db="EMBL/GenBank/DDBJ databases">
        <title>The Natural Products Discovery Center: Release of the First 8490 Sequenced Strains for Exploring Actinobacteria Biosynthetic Diversity.</title>
        <authorList>
            <person name="Kalkreuter E."/>
            <person name="Kautsar S.A."/>
            <person name="Yang D."/>
            <person name="Bader C.D."/>
            <person name="Teijaro C.N."/>
            <person name="Fluegel L."/>
            <person name="Davis C.M."/>
            <person name="Simpson J.R."/>
            <person name="Lauterbach L."/>
            <person name="Steele A.D."/>
            <person name="Gui C."/>
            <person name="Meng S."/>
            <person name="Li G."/>
            <person name="Viehrig K."/>
            <person name="Ye F."/>
            <person name="Su P."/>
            <person name="Kiefer A.F."/>
            <person name="Nichols A."/>
            <person name="Cepeda A.J."/>
            <person name="Yan W."/>
            <person name="Fan B."/>
            <person name="Jiang Y."/>
            <person name="Adhikari A."/>
            <person name="Zheng C.-J."/>
            <person name="Schuster L."/>
            <person name="Cowan T.M."/>
            <person name="Smanski M.J."/>
            <person name="Chevrette M.G."/>
            <person name="De Carvalho L.P.S."/>
            <person name="Shen B."/>
        </authorList>
    </citation>
    <scope>NUCLEOTIDE SEQUENCE [LARGE SCALE GENOMIC DNA]</scope>
    <source>
        <strain evidence="9 10">NPDC048946</strain>
    </source>
</reference>
<organism evidence="9 10">
    <name type="scientific">Streptodolium elevatio</name>
    <dbReference type="NCBI Taxonomy" id="3157996"/>
    <lineage>
        <taxon>Bacteria</taxon>
        <taxon>Bacillati</taxon>
        <taxon>Actinomycetota</taxon>
        <taxon>Actinomycetes</taxon>
        <taxon>Kitasatosporales</taxon>
        <taxon>Streptomycetaceae</taxon>
        <taxon>Streptodolium</taxon>
    </lineage>
</organism>
<feature type="transmembrane region" description="Helical" evidence="8">
    <location>
        <begin position="200"/>
        <end position="217"/>
    </location>
</feature>
<feature type="transmembrane region" description="Helical" evidence="8">
    <location>
        <begin position="15"/>
        <end position="35"/>
    </location>
</feature>
<evidence type="ECO:0000313" key="10">
    <source>
        <dbReference type="Proteomes" id="UP001551482"/>
    </source>
</evidence>
<evidence type="ECO:0000256" key="7">
    <source>
        <dbReference type="ARBA" id="ARBA00023136"/>
    </source>
</evidence>
<dbReference type="EMBL" id="JBEZFP010000101">
    <property type="protein sequence ID" value="MEU8137819.1"/>
    <property type="molecule type" value="Genomic_DNA"/>
</dbReference>
<sequence>MSVEVAAAPGRRRRVVVFGVLLAALVVAAFASLAIGTRTNPPSEVFAMLGGDREDAAGLIWDLRVPRTLVGLMVGVALGAAGAVAQQVTRNPLADPGLIGVASGAAFAVASAVALFDLTGPYSSVWFAFAGAAAAGAVAYGVGGRGRGGATPAKLALAGVAVSALLDAATGALVLSDPEALSRYRSWAVGSLTGRDTGQAWQFVPFVAAGLVLAFVMSPRFNALALGDDAATALGAQAGTTRALGALAVVLLTGTAVAAAGPVVFLGLAVPHIVGAFTGPDARLLIPASAIGGAVLLLSADVVGRVVARPTEVEVGVVTAFLGAPFLIALVKIGKLREHAR</sequence>
<keyword evidence="5 8" id="KW-0812">Transmembrane</keyword>
<dbReference type="Gene3D" id="1.10.3470.10">
    <property type="entry name" value="ABC transporter involved in vitamin B12 uptake, BtuC"/>
    <property type="match status" value="1"/>
</dbReference>
<evidence type="ECO:0000313" key="9">
    <source>
        <dbReference type="EMBL" id="MEU8137819.1"/>
    </source>
</evidence>
<dbReference type="CDD" id="cd06550">
    <property type="entry name" value="TM_ABC_iron-siderophores_like"/>
    <property type="match status" value="1"/>
</dbReference>
<evidence type="ECO:0000256" key="5">
    <source>
        <dbReference type="ARBA" id="ARBA00022692"/>
    </source>
</evidence>
<evidence type="ECO:0000256" key="6">
    <source>
        <dbReference type="ARBA" id="ARBA00022989"/>
    </source>
</evidence>
<feature type="transmembrane region" description="Helical" evidence="8">
    <location>
        <begin position="155"/>
        <end position="175"/>
    </location>
</feature>
<feature type="transmembrane region" description="Helical" evidence="8">
    <location>
        <begin position="97"/>
        <end position="116"/>
    </location>
</feature>
<dbReference type="InterPro" id="IPR037294">
    <property type="entry name" value="ABC_BtuC-like"/>
</dbReference>
<dbReference type="Proteomes" id="UP001551482">
    <property type="component" value="Unassembled WGS sequence"/>
</dbReference>
<proteinExistence type="inferred from homology"/>
<feature type="transmembrane region" description="Helical" evidence="8">
    <location>
        <begin position="315"/>
        <end position="334"/>
    </location>
</feature>
<feature type="transmembrane region" description="Helical" evidence="8">
    <location>
        <begin position="282"/>
        <end position="303"/>
    </location>
</feature>
<dbReference type="RefSeq" id="WP_358360284.1">
    <property type="nucleotide sequence ID" value="NZ_JBEZFP010000101.1"/>
</dbReference>
<dbReference type="PANTHER" id="PTHR30472">
    <property type="entry name" value="FERRIC ENTEROBACTIN TRANSPORT SYSTEM PERMEASE PROTEIN"/>
    <property type="match status" value="1"/>
</dbReference>
<keyword evidence="10" id="KW-1185">Reference proteome</keyword>
<evidence type="ECO:0000256" key="8">
    <source>
        <dbReference type="SAM" id="Phobius"/>
    </source>
</evidence>
<evidence type="ECO:0000256" key="3">
    <source>
        <dbReference type="ARBA" id="ARBA00022448"/>
    </source>
</evidence>
<feature type="transmembrane region" description="Helical" evidence="8">
    <location>
        <begin position="122"/>
        <end position="143"/>
    </location>
</feature>
<keyword evidence="6 8" id="KW-1133">Transmembrane helix</keyword>
<comment type="caution">
    <text evidence="9">The sequence shown here is derived from an EMBL/GenBank/DDBJ whole genome shotgun (WGS) entry which is preliminary data.</text>
</comment>
<keyword evidence="7 8" id="KW-0472">Membrane</keyword>
<evidence type="ECO:0000256" key="4">
    <source>
        <dbReference type="ARBA" id="ARBA00022475"/>
    </source>
</evidence>
<dbReference type="Pfam" id="PF01032">
    <property type="entry name" value="FecCD"/>
    <property type="match status" value="1"/>
</dbReference>
<dbReference type="InterPro" id="IPR000522">
    <property type="entry name" value="ABC_transptr_permease_BtuC"/>
</dbReference>
<dbReference type="PANTHER" id="PTHR30472:SF1">
    <property type="entry name" value="FE(3+) DICITRATE TRANSPORT SYSTEM PERMEASE PROTEIN FECC-RELATED"/>
    <property type="match status" value="1"/>
</dbReference>
<feature type="transmembrane region" description="Helical" evidence="8">
    <location>
        <begin position="68"/>
        <end position="85"/>
    </location>
</feature>
<name>A0ABV3DPZ4_9ACTN</name>
<dbReference type="SUPFAM" id="SSF81345">
    <property type="entry name" value="ABC transporter involved in vitamin B12 uptake, BtuC"/>
    <property type="match status" value="1"/>
</dbReference>
<keyword evidence="4" id="KW-1003">Cell membrane</keyword>
<evidence type="ECO:0000256" key="2">
    <source>
        <dbReference type="ARBA" id="ARBA00007935"/>
    </source>
</evidence>
<comment type="subcellular location">
    <subcellularLocation>
        <location evidence="1">Cell membrane</location>
        <topology evidence="1">Multi-pass membrane protein</topology>
    </subcellularLocation>
</comment>
<accession>A0ABV3DPZ4</accession>
<protein>
    <submittedName>
        <fullName evidence="9">Iron ABC transporter permease</fullName>
    </submittedName>
</protein>
<comment type="similarity">
    <text evidence="2">Belongs to the binding-protein-dependent transport system permease family. FecCD subfamily.</text>
</comment>
<feature type="transmembrane region" description="Helical" evidence="8">
    <location>
        <begin position="244"/>
        <end position="270"/>
    </location>
</feature>
<evidence type="ECO:0000256" key="1">
    <source>
        <dbReference type="ARBA" id="ARBA00004651"/>
    </source>
</evidence>